<reference evidence="3" key="1">
    <citation type="submission" date="2010-06" db="EMBL/GenBank/DDBJ databases">
        <authorList>
            <person name="Muzny D."/>
            <person name="Qin X."/>
            <person name="Buhay C."/>
            <person name="Dugan-Rocha S."/>
            <person name="Ding Y."/>
            <person name="Chen G."/>
            <person name="Hawes A."/>
            <person name="Holder M."/>
            <person name="Jhangiani S."/>
            <person name="Johnson A."/>
            <person name="Khan Z."/>
            <person name="Li Z."/>
            <person name="Liu W."/>
            <person name="Liu X."/>
            <person name="Perez L."/>
            <person name="Shen H."/>
            <person name="Wang Q."/>
            <person name="Watt J."/>
            <person name="Xi L."/>
            <person name="Xin Y."/>
            <person name="Zhou J."/>
            <person name="Deng J."/>
            <person name="Jiang H."/>
            <person name="Liu Y."/>
            <person name="Qu J."/>
            <person name="Song X.-Z."/>
            <person name="Zhang L."/>
            <person name="Villasana D."/>
            <person name="Johnson A."/>
            <person name="Liu J."/>
            <person name="Liyanage D."/>
            <person name="Lorensuhewa L."/>
            <person name="Robinson T."/>
            <person name="Song A."/>
            <person name="Song B.-B."/>
            <person name="Dinh H."/>
            <person name="Thornton R."/>
            <person name="Coyle M."/>
            <person name="Francisco L."/>
            <person name="Jackson L."/>
            <person name="Javaid M."/>
            <person name="Korchina V."/>
            <person name="Kovar C."/>
            <person name="Mata R."/>
            <person name="Mathew T."/>
            <person name="Ngo R."/>
            <person name="Nguyen L."/>
            <person name="Nguyen N."/>
            <person name="Okwuonu G."/>
            <person name="Ongeri F."/>
            <person name="Pham C."/>
            <person name="Simmons D."/>
            <person name="Wilczek-Boney K."/>
            <person name="Hale W."/>
            <person name="Jakkamsetti A."/>
            <person name="Pham P."/>
            <person name="Ruth R."/>
            <person name="San Lucas F."/>
            <person name="Warren J."/>
            <person name="Zhang J."/>
            <person name="Zhao Z."/>
            <person name="Zhou C."/>
            <person name="Zhu D."/>
            <person name="Lee S."/>
            <person name="Bess C."/>
            <person name="Blankenburg K."/>
            <person name="Forbes L."/>
            <person name="Fu Q."/>
            <person name="Gubbala S."/>
            <person name="Hirani K."/>
            <person name="Jayaseelan J.C."/>
            <person name="Lara F."/>
            <person name="Munidasa M."/>
            <person name="Palculict T."/>
            <person name="Patil S."/>
            <person name="Pu L.-L."/>
            <person name="Saada N."/>
            <person name="Tang L."/>
            <person name="Weissenberger G."/>
            <person name="Zhu Y."/>
            <person name="Hemphill L."/>
            <person name="Shang Y."/>
            <person name="Youmans B."/>
            <person name="Ayvaz T."/>
            <person name="Ross M."/>
            <person name="Santibanez J."/>
            <person name="Aqrawi P."/>
            <person name="Gross S."/>
            <person name="Joshi V."/>
            <person name="Fowler G."/>
            <person name="Nazareth L."/>
            <person name="Reid J."/>
            <person name="Worley K."/>
            <person name="Petrosino J."/>
            <person name="Highlander S."/>
            <person name="Gibbs R."/>
        </authorList>
    </citation>
    <scope>NUCLEOTIDE SEQUENCE [LARGE SCALE GENOMIC DNA]</scope>
    <source>
        <strain evidence="3">ATCC 35910</strain>
    </source>
</reference>
<evidence type="ECO:0000259" key="2">
    <source>
        <dbReference type="Pfam" id="PF02371"/>
    </source>
</evidence>
<gene>
    <name evidence="3" type="ORF">HMPREF0204_13010</name>
</gene>
<dbReference type="InterPro" id="IPR002525">
    <property type="entry name" value="Transp_IS110-like_N"/>
</dbReference>
<evidence type="ECO:0000313" key="3">
    <source>
        <dbReference type="EMBL" id="EFK33941.1"/>
    </source>
</evidence>
<feature type="domain" description="Transposase IS116/IS110/IS902 C-terminal" evidence="2">
    <location>
        <begin position="223"/>
        <end position="305"/>
    </location>
</feature>
<evidence type="ECO:0000259" key="1">
    <source>
        <dbReference type="Pfam" id="PF01548"/>
    </source>
</evidence>
<dbReference type="Pfam" id="PF01548">
    <property type="entry name" value="DEDD_Tnp_IS110"/>
    <property type="match status" value="1"/>
</dbReference>
<feature type="domain" description="Transposase IS110-like N-terminal" evidence="1">
    <location>
        <begin position="21"/>
        <end position="174"/>
    </location>
</feature>
<evidence type="ECO:0000313" key="4">
    <source>
        <dbReference type="Proteomes" id="UP000002969"/>
    </source>
</evidence>
<accession>A0ABN0ALP9</accession>
<dbReference type="InterPro" id="IPR003346">
    <property type="entry name" value="Transposase_20"/>
</dbReference>
<protein>
    <submittedName>
        <fullName evidence="3">Transposase</fullName>
    </submittedName>
</protein>
<dbReference type="EMBL" id="ACKQ02000007">
    <property type="protein sequence ID" value="EFK33941.1"/>
    <property type="molecule type" value="Genomic_DNA"/>
</dbReference>
<comment type="caution">
    <text evidence="3">The sequence shown here is derived from an EMBL/GenBank/DDBJ whole genome shotgun (WGS) entry which is preliminary data.</text>
</comment>
<proteinExistence type="predicted"/>
<dbReference type="NCBIfam" id="NF033542">
    <property type="entry name" value="transpos_IS110"/>
    <property type="match status" value="1"/>
</dbReference>
<dbReference type="Pfam" id="PF02371">
    <property type="entry name" value="Transposase_20"/>
    <property type="match status" value="1"/>
</dbReference>
<keyword evidence="4" id="KW-1185">Reference proteome</keyword>
<dbReference type="Proteomes" id="UP000002969">
    <property type="component" value="Unassembled WGS sequence"/>
</dbReference>
<name>A0ABN0ALP9_CHRGE</name>
<dbReference type="InterPro" id="IPR047650">
    <property type="entry name" value="Transpos_IS110"/>
</dbReference>
<dbReference type="PANTHER" id="PTHR33055">
    <property type="entry name" value="TRANSPOSASE FOR INSERTION SEQUENCE ELEMENT IS1111A"/>
    <property type="match status" value="1"/>
</dbReference>
<sequence>MKKGYHLPKPDKMKVLLKQTVGIDVAQNELVVSLGRMDEQISIEVYAYKVFPNTRKGFSSLVSWVNKQTSITTEVRYVMEATGVYHESLAYYLCSIKKQVSIVLPNKISNYARTLDIKTITDKSASQAISRFGLERQLEVWQPPLKIFNDLRQLCREREQLVHERTMLKNQLHAERTSETSSESSVKRTKKRIALIDSQEKEIREEIAILIKGDEVLLEKMNMVSSIPGIGNLTAVTIIAETNGFELIKNKRQLVSYAGLDVREKTSGTSVKSKPRISKRGNRNLRKVMHFPALAAIRTDERFRDIFLRIVSRHGIKMKAIVAIQRKLLELTYILWKSNAYYDSEYERKIISSEVITLP</sequence>
<organism evidence="3 4">
    <name type="scientific">Chryseobacterium gleum ATCC 35910</name>
    <dbReference type="NCBI Taxonomy" id="525257"/>
    <lineage>
        <taxon>Bacteria</taxon>
        <taxon>Pseudomonadati</taxon>
        <taxon>Bacteroidota</taxon>
        <taxon>Flavobacteriia</taxon>
        <taxon>Flavobacteriales</taxon>
        <taxon>Weeksellaceae</taxon>
        <taxon>Chryseobacterium group</taxon>
        <taxon>Chryseobacterium</taxon>
    </lineage>
</organism>
<dbReference type="PANTHER" id="PTHR33055:SF13">
    <property type="entry name" value="TRANSPOSASE"/>
    <property type="match status" value="1"/>
</dbReference>